<evidence type="ECO:0000313" key="2">
    <source>
        <dbReference type="EMBL" id="MCU4751535.1"/>
    </source>
</evidence>
<dbReference type="EMBL" id="JAOPJZ010000003">
    <property type="protein sequence ID" value="MCU4751535.1"/>
    <property type="molecule type" value="Genomic_DNA"/>
</dbReference>
<feature type="region of interest" description="Disordered" evidence="1">
    <location>
        <begin position="1"/>
        <end position="32"/>
    </location>
</feature>
<dbReference type="Proteomes" id="UP001321047">
    <property type="component" value="Unassembled WGS sequence"/>
</dbReference>
<reference evidence="2 3" key="1">
    <citation type="submission" date="2022-09" db="EMBL/GenBank/DDBJ databases">
        <title>Enrichment on poylsaccharides allowed isolation of novel metabolic and taxonomic groups of Haloarchaea.</title>
        <authorList>
            <person name="Sorokin D.Y."/>
            <person name="Elcheninov A.G."/>
            <person name="Khizhniak T.V."/>
            <person name="Kolganova T.V."/>
            <person name="Kublanov I.V."/>
        </authorList>
    </citation>
    <scope>NUCLEOTIDE SEQUENCE [LARGE SCALE GENOMIC DNA]</scope>
    <source>
        <strain evidence="2 3">AArc-curdl1</strain>
    </source>
</reference>
<comment type="caution">
    <text evidence="2">The sequence shown here is derived from an EMBL/GenBank/DDBJ whole genome shotgun (WGS) entry which is preliminary data.</text>
</comment>
<protein>
    <submittedName>
        <fullName evidence="2">Uncharacterized protein</fullName>
    </submittedName>
</protein>
<organism evidence="2 3">
    <name type="scientific">Natronosalvus hydrolyticus</name>
    <dbReference type="NCBI Taxonomy" id="2979988"/>
    <lineage>
        <taxon>Archaea</taxon>
        <taxon>Methanobacteriati</taxon>
        <taxon>Methanobacteriota</taxon>
        <taxon>Stenosarchaea group</taxon>
        <taxon>Halobacteria</taxon>
        <taxon>Halobacteriales</taxon>
        <taxon>Natrialbaceae</taxon>
        <taxon>Natronosalvus</taxon>
    </lineage>
</organism>
<gene>
    <name evidence="2" type="ORF">OB919_06015</name>
</gene>
<sequence>MTGEGMEETVDRRGNGKRPGGGTTTLSRGTYHTIAAETTSSNVLTRVLQDDRESKVVRHARTRR</sequence>
<accession>A0AAP2Z6V8</accession>
<keyword evidence="3" id="KW-1185">Reference proteome</keyword>
<dbReference type="RefSeq" id="WP_342807425.1">
    <property type="nucleotide sequence ID" value="NZ_JAOPJZ010000003.1"/>
</dbReference>
<proteinExistence type="predicted"/>
<evidence type="ECO:0000313" key="3">
    <source>
        <dbReference type="Proteomes" id="UP001321047"/>
    </source>
</evidence>
<evidence type="ECO:0000256" key="1">
    <source>
        <dbReference type="SAM" id="MobiDB-lite"/>
    </source>
</evidence>
<dbReference type="AlphaFoldDB" id="A0AAP2Z6V8"/>
<name>A0AAP2Z6V8_9EURY</name>